<evidence type="ECO:0000313" key="5">
    <source>
        <dbReference type="EMBL" id="CAF3830005.1"/>
    </source>
</evidence>
<dbReference type="EMBL" id="CAJNOK010007062">
    <property type="protein sequence ID" value="CAF1023149.1"/>
    <property type="molecule type" value="Genomic_DNA"/>
</dbReference>
<feature type="domain" description="Biotin-protein ligase N-terminal" evidence="1">
    <location>
        <begin position="44"/>
        <end position="229"/>
    </location>
</feature>
<evidence type="ECO:0000313" key="6">
    <source>
        <dbReference type="Proteomes" id="UP000663829"/>
    </source>
</evidence>
<evidence type="ECO:0000313" key="3">
    <source>
        <dbReference type="EMBL" id="CAF1061784.1"/>
    </source>
</evidence>
<proteinExistence type="predicted"/>
<sequence length="247" mass="26962">MYVKYPKAPGAADIINILKLKGVPIHTSYNINDLLNSKHGPFNILIIPGGTAKKQQSDLTEKGCEIIKFFVSSGGGYVGFCAGAYLASLPPKHNLNQNYPGIGLIKTEYLLPNTKMELKGKIDLQINQPSLARNHSKVIKNNNDYNSSNDHCTLSMNYHNGAFFEISDNKESSSDADNNEDNNDITVIGHVTELYGINLRTMIGKAAIIKSSYGCGSVVLCGPHPETTEGLEQFTFNLIMEAAPKPK</sequence>
<reference evidence="3" key="1">
    <citation type="submission" date="2021-02" db="EMBL/GenBank/DDBJ databases">
        <authorList>
            <person name="Nowell W R."/>
        </authorList>
    </citation>
    <scope>NUCLEOTIDE SEQUENCE</scope>
</reference>
<keyword evidence="6" id="KW-1185">Reference proteome</keyword>
<dbReference type="Proteomes" id="UP000677228">
    <property type="component" value="Unassembled WGS sequence"/>
</dbReference>
<accession>A0A814L8U7</accession>
<dbReference type="InterPro" id="IPR029062">
    <property type="entry name" value="Class_I_gatase-like"/>
</dbReference>
<dbReference type="EMBL" id="CAJOBA010007072">
    <property type="protein sequence ID" value="CAF3791663.1"/>
    <property type="molecule type" value="Genomic_DNA"/>
</dbReference>
<organism evidence="3 6">
    <name type="scientific">Didymodactylos carnosus</name>
    <dbReference type="NCBI Taxonomy" id="1234261"/>
    <lineage>
        <taxon>Eukaryota</taxon>
        <taxon>Metazoa</taxon>
        <taxon>Spiralia</taxon>
        <taxon>Gnathifera</taxon>
        <taxon>Rotifera</taxon>
        <taxon>Eurotatoria</taxon>
        <taxon>Bdelloidea</taxon>
        <taxon>Philodinida</taxon>
        <taxon>Philodinidae</taxon>
        <taxon>Didymodactylos</taxon>
    </lineage>
</organism>
<dbReference type="SUPFAM" id="SSF52317">
    <property type="entry name" value="Class I glutamine amidotransferase-like"/>
    <property type="match status" value="1"/>
</dbReference>
<dbReference type="EMBL" id="CAJOBC010004492">
    <property type="protein sequence ID" value="CAF3830005.1"/>
    <property type="molecule type" value="Genomic_DNA"/>
</dbReference>
<name>A0A814L8U7_9BILA</name>
<dbReference type="Pfam" id="PF09825">
    <property type="entry name" value="BPL_N"/>
    <property type="match status" value="1"/>
</dbReference>
<evidence type="ECO:0000259" key="1">
    <source>
        <dbReference type="Pfam" id="PF09825"/>
    </source>
</evidence>
<gene>
    <name evidence="3" type="ORF">GPM918_LOCUS16817</name>
    <name evidence="2" type="ORF">OVA965_LOCUS15605</name>
    <name evidence="5" type="ORF">SRO942_LOCUS16816</name>
    <name evidence="4" type="ORF">TMI583_LOCUS15613</name>
</gene>
<evidence type="ECO:0000313" key="4">
    <source>
        <dbReference type="EMBL" id="CAF3791663.1"/>
    </source>
</evidence>
<evidence type="ECO:0000313" key="2">
    <source>
        <dbReference type="EMBL" id="CAF1023149.1"/>
    </source>
</evidence>
<dbReference type="Proteomes" id="UP000681722">
    <property type="component" value="Unassembled WGS sequence"/>
</dbReference>
<dbReference type="EMBL" id="CAJNOQ010004492">
    <property type="protein sequence ID" value="CAF1061784.1"/>
    <property type="molecule type" value="Genomic_DNA"/>
</dbReference>
<dbReference type="Proteomes" id="UP000663829">
    <property type="component" value="Unassembled WGS sequence"/>
</dbReference>
<dbReference type="InterPro" id="IPR019197">
    <property type="entry name" value="Biotin-prot_ligase_N"/>
</dbReference>
<dbReference type="AlphaFoldDB" id="A0A814L8U7"/>
<protein>
    <recommendedName>
        <fullName evidence="1">Biotin-protein ligase N-terminal domain-containing protein</fullName>
    </recommendedName>
</protein>
<dbReference type="Proteomes" id="UP000682733">
    <property type="component" value="Unassembled WGS sequence"/>
</dbReference>
<comment type="caution">
    <text evidence="3">The sequence shown here is derived from an EMBL/GenBank/DDBJ whole genome shotgun (WGS) entry which is preliminary data.</text>
</comment>